<name>A0ABW4E6B0_9LACO</name>
<dbReference type="EMBL" id="JBHTON010000007">
    <property type="protein sequence ID" value="MFD1484271.1"/>
    <property type="molecule type" value="Genomic_DNA"/>
</dbReference>
<evidence type="ECO:0000313" key="2">
    <source>
        <dbReference type="Proteomes" id="UP001597252"/>
    </source>
</evidence>
<sequence length="181" mass="20181">MTIVHTLGPKSTDSYAAAATLPAEYEIQLHDDFDTLIAHLQDYVGDTLLLPAAYQSQQPDFGWRELAYQYWQQLKLRSVFALPLKPMCIIENPAYQLAKAVVHPATENLLRSYLDAHDLQVAIGYAGSKAQAYTDFVSTQARFTVASAGTFVPGAQCVIRATYKPEMVWCLYQIRSQAKSS</sequence>
<comment type="caution">
    <text evidence="1">The sequence shown here is derived from an EMBL/GenBank/DDBJ whole genome shotgun (WGS) entry which is preliminary data.</text>
</comment>
<accession>A0ABW4E6B0</accession>
<proteinExistence type="predicted"/>
<dbReference type="RefSeq" id="WP_125750772.1">
    <property type="nucleotide sequence ID" value="NZ_JBHTON010000007.1"/>
</dbReference>
<gene>
    <name evidence="1" type="ORF">ACFQ5J_03375</name>
</gene>
<evidence type="ECO:0000313" key="1">
    <source>
        <dbReference type="EMBL" id="MFD1484271.1"/>
    </source>
</evidence>
<keyword evidence="2" id="KW-1185">Reference proteome</keyword>
<protein>
    <recommendedName>
        <fullName evidence="3">Prephenate dehydratase</fullName>
    </recommendedName>
</protein>
<evidence type="ECO:0008006" key="3">
    <source>
        <dbReference type="Google" id="ProtNLM"/>
    </source>
</evidence>
<dbReference type="Proteomes" id="UP001597252">
    <property type="component" value="Unassembled WGS sequence"/>
</dbReference>
<reference evidence="2" key="1">
    <citation type="journal article" date="2019" name="Int. J. Syst. Evol. Microbiol.">
        <title>The Global Catalogue of Microorganisms (GCM) 10K type strain sequencing project: providing services to taxonomists for standard genome sequencing and annotation.</title>
        <authorList>
            <consortium name="The Broad Institute Genomics Platform"/>
            <consortium name="The Broad Institute Genome Sequencing Center for Infectious Disease"/>
            <person name="Wu L."/>
            <person name="Ma J."/>
        </authorList>
    </citation>
    <scope>NUCLEOTIDE SEQUENCE [LARGE SCALE GENOMIC DNA]</scope>
    <source>
        <strain evidence="2">CCM 8903</strain>
    </source>
</reference>
<organism evidence="1 2">
    <name type="scientific">Lacticaseibacillus baoqingensis</name>
    <dbReference type="NCBI Taxonomy" id="2486013"/>
    <lineage>
        <taxon>Bacteria</taxon>
        <taxon>Bacillati</taxon>
        <taxon>Bacillota</taxon>
        <taxon>Bacilli</taxon>
        <taxon>Lactobacillales</taxon>
        <taxon>Lactobacillaceae</taxon>
        <taxon>Lacticaseibacillus</taxon>
    </lineage>
</organism>